<accession>A0A9D1XN25</accession>
<organism evidence="2 3">
    <name type="scientific">Candidatus Erysipelatoclostridium merdavium</name>
    <dbReference type="NCBI Taxonomy" id="2838566"/>
    <lineage>
        <taxon>Bacteria</taxon>
        <taxon>Bacillati</taxon>
        <taxon>Bacillota</taxon>
        <taxon>Erysipelotrichia</taxon>
        <taxon>Erysipelotrichales</taxon>
        <taxon>Erysipelotrichales incertae sedis</taxon>
    </lineage>
</organism>
<name>A0A9D1XN25_9FIRM</name>
<dbReference type="InterPro" id="IPR000600">
    <property type="entry name" value="ROK"/>
</dbReference>
<evidence type="ECO:0000313" key="2">
    <source>
        <dbReference type="EMBL" id="HIX82359.1"/>
    </source>
</evidence>
<reference evidence="2" key="2">
    <citation type="submission" date="2021-04" db="EMBL/GenBank/DDBJ databases">
        <authorList>
            <person name="Gilroy R."/>
        </authorList>
    </citation>
    <scope>NUCLEOTIDE SEQUENCE</scope>
    <source>
        <strain evidence="2">ChiGjej1B1-14440</strain>
    </source>
</reference>
<evidence type="ECO:0000256" key="1">
    <source>
        <dbReference type="ARBA" id="ARBA00006479"/>
    </source>
</evidence>
<gene>
    <name evidence="2" type="ORF">H9980_10385</name>
</gene>
<dbReference type="Gene3D" id="3.30.420.40">
    <property type="match status" value="2"/>
</dbReference>
<proteinExistence type="inferred from homology"/>
<protein>
    <submittedName>
        <fullName evidence="2">ROK family protein</fullName>
    </submittedName>
</protein>
<evidence type="ECO:0000313" key="3">
    <source>
        <dbReference type="Proteomes" id="UP000886724"/>
    </source>
</evidence>
<feature type="non-terminal residue" evidence="2">
    <location>
        <position position="1"/>
    </location>
</feature>
<dbReference type="Proteomes" id="UP000886724">
    <property type="component" value="Unassembled WGS sequence"/>
</dbReference>
<sequence>VRIHIGYRLFGRDNEILEDGEIIKTYLTVDDICDVIDTMMLKHKHIDAIAIATPGIINNGIVDTMKIEGMVDGTNIKEVLNKHYRQKIILCNDVNSVAVGYHACQNNYHNISVIFQPVGTNAGIGNIVNDQLLVGKNSLSGEVQFMPLKLSKSRFELNKTAEGTIELLTQEVLLCIVTVAPELIVICNGLLDLDKLENELLKYLPAEYCPKITKIDYLQDYSFIGSFILAIRECGN</sequence>
<dbReference type="PANTHER" id="PTHR18964:SF149">
    <property type="entry name" value="BIFUNCTIONAL UDP-N-ACETYLGLUCOSAMINE 2-EPIMERASE_N-ACETYLMANNOSAMINE KINASE"/>
    <property type="match status" value="1"/>
</dbReference>
<reference evidence="2" key="1">
    <citation type="journal article" date="2021" name="PeerJ">
        <title>Extensive microbial diversity within the chicken gut microbiome revealed by metagenomics and culture.</title>
        <authorList>
            <person name="Gilroy R."/>
            <person name="Ravi A."/>
            <person name="Getino M."/>
            <person name="Pursley I."/>
            <person name="Horton D.L."/>
            <person name="Alikhan N.F."/>
            <person name="Baker D."/>
            <person name="Gharbi K."/>
            <person name="Hall N."/>
            <person name="Watson M."/>
            <person name="Adriaenssens E.M."/>
            <person name="Foster-Nyarko E."/>
            <person name="Jarju S."/>
            <person name="Secka A."/>
            <person name="Antonio M."/>
            <person name="Oren A."/>
            <person name="Chaudhuri R.R."/>
            <person name="La Ragione R."/>
            <person name="Hildebrand F."/>
            <person name="Pallen M.J."/>
        </authorList>
    </citation>
    <scope>NUCLEOTIDE SEQUENCE</scope>
    <source>
        <strain evidence="2">ChiGjej1B1-14440</strain>
    </source>
</reference>
<dbReference type="AlphaFoldDB" id="A0A9D1XN25"/>
<dbReference type="PANTHER" id="PTHR18964">
    <property type="entry name" value="ROK (REPRESSOR, ORF, KINASE) FAMILY"/>
    <property type="match status" value="1"/>
</dbReference>
<dbReference type="EMBL" id="DXET01000227">
    <property type="protein sequence ID" value="HIX82359.1"/>
    <property type="molecule type" value="Genomic_DNA"/>
</dbReference>
<dbReference type="InterPro" id="IPR043129">
    <property type="entry name" value="ATPase_NBD"/>
</dbReference>
<comment type="caution">
    <text evidence="2">The sequence shown here is derived from an EMBL/GenBank/DDBJ whole genome shotgun (WGS) entry which is preliminary data.</text>
</comment>
<comment type="similarity">
    <text evidence="1">Belongs to the ROK (NagC/XylR) family.</text>
</comment>
<dbReference type="Pfam" id="PF00480">
    <property type="entry name" value="ROK"/>
    <property type="match status" value="1"/>
</dbReference>
<dbReference type="SUPFAM" id="SSF53067">
    <property type="entry name" value="Actin-like ATPase domain"/>
    <property type="match status" value="1"/>
</dbReference>